<dbReference type="Proteomes" id="UP000001508">
    <property type="component" value="Chromosome"/>
</dbReference>
<proteinExistence type="predicted"/>
<dbReference type="STRING" id="589865.DaAHT2_1169"/>
<dbReference type="InterPro" id="IPR019230">
    <property type="entry name" value="RNA_MeTrfase_C_dom"/>
</dbReference>
<dbReference type="HOGENOM" id="CLU_1414575_0_0_7"/>
<keyword evidence="3" id="KW-1185">Reference proteome</keyword>
<feature type="domain" description="tRNA (guanine-N(1)-)-methyltransferase C-terminal" evidence="1">
    <location>
        <begin position="6"/>
        <end position="184"/>
    </location>
</feature>
<dbReference type="AlphaFoldDB" id="D6Z2U2"/>
<dbReference type="eggNOG" id="COG4752">
    <property type="taxonomic scope" value="Bacteria"/>
</dbReference>
<gene>
    <name evidence="2" type="ordered locus">DaAHT2_1169</name>
</gene>
<dbReference type="InterPro" id="IPR029026">
    <property type="entry name" value="tRNA_m1G_MTases_N"/>
</dbReference>
<dbReference type="InParanoid" id="D6Z2U2"/>
<name>D6Z2U2_DESAT</name>
<evidence type="ECO:0000313" key="2">
    <source>
        <dbReference type="EMBL" id="ADH85867.1"/>
    </source>
</evidence>
<reference evidence="3" key="1">
    <citation type="submission" date="2010-02" db="EMBL/GenBank/DDBJ databases">
        <title>Complete sequence of Desulfurivibrio alkaliphilus AHT2.</title>
        <authorList>
            <consortium name="US DOE Joint Genome Institute"/>
            <person name="Pitluck S."/>
            <person name="Chertkov O."/>
            <person name="Detter J.C."/>
            <person name="Han C."/>
            <person name="Tapia R."/>
            <person name="Larimer F."/>
            <person name="Land M."/>
            <person name="Hauser L."/>
            <person name="Kyrpides N."/>
            <person name="Mikhailova N."/>
            <person name="Sorokin D.Y."/>
            <person name="Muyzer G."/>
            <person name="Woyke T."/>
        </authorList>
    </citation>
    <scope>NUCLEOTIDE SEQUENCE [LARGE SCALE GENOMIC DNA]</scope>
    <source>
        <strain evidence="3">DSM 19089 / UNIQEM U267 / AHT2</strain>
    </source>
</reference>
<evidence type="ECO:0000313" key="3">
    <source>
        <dbReference type="Proteomes" id="UP000001508"/>
    </source>
</evidence>
<dbReference type="Gene3D" id="3.40.1280.10">
    <property type="match status" value="1"/>
</dbReference>
<dbReference type="OrthoDB" id="9794931at2"/>
<accession>D6Z2U2</accession>
<dbReference type="RefSeq" id="WP_013163396.1">
    <property type="nucleotide sequence ID" value="NC_014216.1"/>
</dbReference>
<evidence type="ECO:0000259" key="1">
    <source>
        <dbReference type="Pfam" id="PF09936"/>
    </source>
</evidence>
<dbReference type="EMBL" id="CP001940">
    <property type="protein sequence ID" value="ADH85867.1"/>
    <property type="molecule type" value="Genomic_DNA"/>
</dbReference>
<dbReference type="Pfam" id="PF09936">
    <property type="entry name" value="Methyltrn_RNA_4"/>
    <property type="match status" value="1"/>
</dbReference>
<dbReference type="CDD" id="cd18085">
    <property type="entry name" value="TM1570-like"/>
    <property type="match status" value="1"/>
</dbReference>
<sequence>MSGALLDVALVHYPVFNRRREVIGSAVTNLDIHDIARTARTYGVRRFYLVTPYEDQQQLVAELLEHWLKGRGGQLNPARKEALTLVRVVPDLATLYQRVSADRGERPLVLATSAREQPQTRDFGDIRRQLRAGKPAMILLGTAWGLAPAALSGVDAFLPPIKGAGDYNHLPVRSAAAILLDRLLATG</sequence>
<dbReference type="KEGG" id="dak:DaAHT2_1169"/>
<organism evidence="2 3">
    <name type="scientific">Desulfurivibrio alkaliphilus (strain DSM 19089 / UNIQEM U267 / AHT2)</name>
    <dbReference type="NCBI Taxonomy" id="589865"/>
    <lineage>
        <taxon>Bacteria</taxon>
        <taxon>Pseudomonadati</taxon>
        <taxon>Thermodesulfobacteriota</taxon>
        <taxon>Desulfobulbia</taxon>
        <taxon>Desulfobulbales</taxon>
        <taxon>Desulfobulbaceae</taxon>
        <taxon>Desulfurivibrio</taxon>
    </lineage>
</organism>
<protein>
    <recommendedName>
        <fullName evidence="1">tRNA (guanine-N(1)-)-methyltransferase C-terminal domain-containing protein</fullName>
    </recommendedName>
</protein>